<evidence type="ECO:0000313" key="4">
    <source>
        <dbReference type="Proteomes" id="UP000235371"/>
    </source>
</evidence>
<gene>
    <name evidence="3" type="ORF">K444DRAFT_662399</name>
</gene>
<dbReference type="EMBL" id="KZ613786">
    <property type="protein sequence ID" value="PMD61291.1"/>
    <property type="molecule type" value="Genomic_DNA"/>
</dbReference>
<dbReference type="GeneID" id="36594783"/>
<proteinExistence type="predicted"/>
<dbReference type="OrthoDB" id="3045089at2759"/>
<dbReference type="STRING" id="1095630.A0A2J6TE39"/>
<dbReference type="InterPro" id="IPR054464">
    <property type="entry name" value="ULD_fung"/>
</dbReference>
<dbReference type="InterPro" id="IPR009057">
    <property type="entry name" value="Homeodomain-like_sf"/>
</dbReference>
<reference evidence="3 4" key="1">
    <citation type="submission" date="2016-04" db="EMBL/GenBank/DDBJ databases">
        <title>A degradative enzymes factory behind the ericoid mycorrhizal symbiosis.</title>
        <authorList>
            <consortium name="DOE Joint Genome Institute"/>
            <person name="Martino E."/>
            <person name="Morin E."/>
            <person name="Grelet G."/>
            <person name="Kuo A."/>
            <person name="Kohler A."/>
            <person name="Daghino S."/>
            <person name="Barry K."/>
            <person name="Choi C."/>
            <person name="Cichocki N."/>
            <person name="Clum A."/>
            <person name="Copeland A."/>
            <person name="Hainaut M."/>
            <person name="Haridas S."/>
            <person name="Labutti K."/>
            <person name="Lindquist E."/>
            <person name="Lipzen A."/>
            <person name="Khouja H.-R."/>
            <person name="Murat C."/>
            <person name="Ohm R."/>
            <person name="Olson A."/>
            <person name="Spatafora J."/>
            <person name="Veneault-Fourrey C."/>
            <person name="Henrissat B."/>
            <person name="Grigoriev I."/>
            <person name="Martin F."/>
            <person name="Perotto S."/>
        </authorList>
    </citation>
    <scope>NUCLEOTIDE SEQUENCE [LARGE SCALE GENOMIC DNA]</scope>
    <source>
        <strain evidence="3 4">E</strain>
    </source>
</reference>
<dbReference type="InParanoid" id="A0A2J6TE39"/>
<evidence type="ECO:0000256" key="1">
    <source>
        <dbReference type="SAM" id="MobiDB-lite"/>
    </source>
</evidence>
<sequence>MAIPGFGFSFGDFTAGVKLVKDLIIALNDSVGAKLQYRRLISELISLERALTEVRHLQVEDSQASQKIALEQAALQCQESIEDFLRRNAKFKTSLGAHTTFSKWSWRTNLHKIQWALCEEDAVNKLRAEITGHTLTINTLLTTIHLSATALQTELAKSYQLETKEHRKVTDEAQSLVKRNHDLLNTQADLILTISRNVTTCSTHQQTEELRLIMLKVLATNMKIYQMVLDIQKLQFQVPAQVDRQLPISFEDAHGRIAPFHIEFINSFEAFQAVMEVRFRYVPGLKKVRNIEYAIHESSSKRKLDLTAPWDSIFLPGRKVNMSMVFRRPQTSMSSCPGCQAENDIDGSNEGSEIQWSAVNHRLYSSNVDCKMWYQRIIEMNEPQEDPIAAPKIQLGKRSRKATLASSRKRSKWPVVEGANYDAEEAAEDDDGDEDEIQQFRRVHVVHNHLVPVSPLRHVQCDHSVPMSFNVEQNSGYWTVPEQTDFLALLRYFGTDWYGIARHMTSKTHIMVYATVFQQWLTIPSDSNKSRRLSGTQTQVKNYYQRHATSDEMSSWEQIANEADEKIGRGESTGPVPTPTILPKRPFRGLQNSVSCSESSIDGIDNIQPALQNSVMQQASSPQPTLSTRFPALTQTGPVPQTMVSSTTSAFLLAKHMPQQSGQQAPQQMQQQIRVHPGPSQRPIMQVSQAEKERKKDIQRKRREKSVARNIEQEETALAKAQAVEDEAERQKFIREAQKAKIMLARGDKSPETRAAPLEPNFLSGIMPTPTAADAEVPKKLKRGGARPRKSKEQKQAEKDCAEAAQAAIDAGEKPPPLEYFTSAYISLVTANFPPQSPISPPHP</sequence>
<dbReference type="PANTHER" id="PTHR38886:SF1">
    <property type="entry name" value="NACHT-NTPASE AND P-LOOP NTPASES N-TERMINAL DOMAIN-CONTAINING PROTEIN"/>
    <property type="match status" value="1"/>
</dbReference>
<dbReference type="SUPFAM" id="SSF46689">
    <property type="entry name" value="Homeodomain-like"/>
    <property type="match status" value="1"/>
</dbReference>
<feature type="region of interest" description="Disordered" evidence="1">
    <location>
        <begin position="659"/>
        <end position="709"/>
    </location>
</feature>
<feature type="region of interest" description="Disordered" evidence="1">
    <location>
        <begin position="567"/>
        <end position="588"/>
    </location>
</feature>
<dbReference type="Pfam" id="PF22893">
    <property type="entry name" value="ULD_2"/>
    <property type="match status" value="1"/>
</dbReference>
<organism evidence="3 4">
    <name type="scientific">Hyaloscypha bicolor E</name>
    <dbReference type="NCBI Taxonomy" id="1095630"/>
    <lineage>
        <taxon>Eukaryota</taxon>
        <taxon>Fungi</taxon>
        <taxon>Dikarya</taxon>
        <taxon>Ascomycota</taxon>
        <taxon>Pezizomycotina</taxon>
        <taxon>Leotiomycetes</taxon>
        <taxon>Helotiales</taxon>
        <taxon>Hyaloscyphaceae</taxon>
        <taxon>Hyaloscypha</taxon>
        <taxon>Hyaloscypha bicolor</taxon>
    </lineage>
</organism>
<name>A0A2J6TE39_9HELO</name>
<keyword evidence="4" id="KW-1185">Reference proteome</keyword>
<feature type="region of interest" description="Disordered" evidence="1">
    <location>
        <begin position="744"/>
        <end position="814"/>
    </location>
</feature>
<feature type="domain" description="Ubiquitin-like" evidence="2">
    <location>
        <begin position="245"/>
        <end position="327"/>
    </location>
</feature>
<dbReference type="PANTHER" id="PTHR38886">
    <property type="entry name" value="SESA DOMAIN-CONTAINING PROTEIN"/>
    <property type="match status" value="1"/>
</dbReference>
<dbReference type="Proteomes" id="UP000235371">
    <property type="component" value="Unassembled WGS sequence"/>
</dbReference>
<protein>
    <recommendedName>
        <fullName evidence="2">Ubiquitin-like domain-containing protein</fullName>
    </recommendedName>
</protein>
<dbReference type="RefSeq" id="XP_024738195.1">
    <property type="nucleotide sequence ID" value="XM_024886706.1"/>
</dbReference>
<accession>A0A2J6TE39</accession>
<dbReference type="AlphaFoldDB" id="A0A2J6TE39"/>
<evidence type="ECO:0000259" key="2">
    <source>
        <dbReference type="Pfam" id="PF22893"/>
    </source>
</evidence>
<feature type="compositionally biased region" description="Basic residues" evidence="1">
    <location>
        <begin position="780"/>
        <end position="790"/>
    </location>
</feature>
<feature type="compositionally biased region" description="Low complexity" evidence="1">
    <location>
        <begin position="659"/>
        <end position="672"/>
    </location>
</feature>
<feature type="compositionally biased region" description="Basic and acidic residues" evidence="1">
    <location>
        <begin position="791"/>
        <end position="802"/>
    </location>
</feature>
<evidence type="ECO:0000313" key="3">
    <source>
        <dbReference type="EMBL" id="PMD61291.1"/>
    </source>
</evidence>